<reference evidence="1" key="1">
    <citation type="submission" date="2016-07" db="EMBL/GenBank/DDBJ databases">
        <title>De novo transcriptome assembly of four accessions of the metal hyperaccumulator plant Noccaea caerulescens.</title>
        <authorList>
            <person name="Blande D."/>
            <person name="Halimaa P."/>
            <person name="Tervahauta A.I."/>
            <person name="Aarts M.G."/>
            <person name="Karenlampi S.O."/>
        </authorList>
    </citation>
    <scope>NUCLEOTIDE SEQUENCE</scope>
</reference>
<organism evidence="1">
    <name type="scientific">Noccaea caerulescens</name>
    <name type="common">Alpine penny-cress</name>
    <name type="synonym">Thlaspi caerulescens</name>
    <dbReference type="NCBI Taxonomy" id="107243"/>
    <lineage>
        <taxon>Eukaryota</taxon>
        <taxon>Viridiplantae</taxon>
        <taxon>Streptophyta</taxon>
        <taxon>Embryophyta</taxon>
        <taxon>Tracheophyta</taxon>
        <taxon>Spermatophyta</taxon>
        <taxon>Magnoliopsida</taxon>
        <taxon>eudicotyledons</taxon>
        <taxon>Gunneridae</taxon>
        <taxon>Pentapetalae</taxon>
        <taxon>rosids</taxon>
        <taxon>malvids</taxon>
        <taxon>Brassicales</taxon>
        <taxon>Brassicaceae</taxon>
        <taxon>Coluteocarpeae</taxon>
        <taxon>Noccaea</taxon>
    </lineage>
</organism>
<accession>A0A1J3HNP3</accession>
<sequence length="136" mass="15531">MGFRNLHKLKKLNMRCCEKLRVIPTNISCWYNDDKIIECGAHILAEKAESSRSSSQVDNFDTESISSEVDYCETGGNNNHHIYGDGGYEAEAFMVSQGENTKTSKHTSCWRWFEKLGLKKKKKKMNKTEQTSRGVS</sequence>
<evidence type="ECO:0000313" key="1">
    <source>
        <dbReference type="EMBL" id="JAU69907.1"/>
    </source>
</evidence>
<proteinExistence type="predicted"/>
<dbReference type="AlphaFoldDB" id="A0A1J3HNP3"/>
<dbReference type="EMBL" id="GEVL01007434">
    <property type="protein sequence ID" value="JAU69907.1"/>
    <property type="molecule type" value="Transcribed_RNA"/>
</dbReference>
<gene>
    <name evidence="1" type="ORF">LE_TR5733_c0_g1_i1_g.21131</name>
</gene>
<name>A0A1J3HNP3_NOCCA</name>
<protein>
    <submittedName>
        <fullName evidence="1">Uncharacterized protein</fullName>
    </submittedName>
</protein>